<dbReference type="InterPro" id="IPR050993">
    <property type="entry name" value="Isochorismatase_domain"/>
</dbReference>
<evidence type="ECO:0000313" key="3">
    <source>
        <dbReference type="Proteomes" id="UP000063234"/>
    </source>
</evidence>
<feature type="domain" description="Isochorismatase-like" evidence="1">
    <location>
        <begin position="7"/>
        <end position="162"/>
    </location>
</feature>
<dbReference type="KEGG" id="ttk:TST_0811"/>
<proteinExistence type="predicted"/>
<dbReference type="PANTHER" id="PTHR14119:SF3">
    <property type="entry name" value="ISOCHORISMATASE DOMAIN-CONTAINING PROTEIN 2"/>
    <property type="match status" value="1"/>
</dbReference>
<evidence type="ECO:0000259" key="1">
    <source>
        <dbReference type="Pfam" id="PF00857"/>
    </source>
</evidence>
<dbReference type="OrthoDB" id="9789777at2"/>
<sequence>MKKDAMILVVIDIQEKLLPAIFNKEEVVKNARTLIHLADLFNIPVFLTEQYPKGLGKTVPEIKEAYEAISTSKAFFEKMTFSCARDNGFSSYLSEKHKEGYTQILLTGIESHICVYQTAMDLLHLGYKVFIASDAVGSRKESNYRDILDYFRLKGVEVLPTETIVFQLLEKAGTEEFKKMLPFLK</sequence>
<dbReference type="PANTHER" id="PTHR14119">
    <property type="entry name" value="HYDROLASE"/>
    <property type="match status" value="1"/>
</dbReference>
<dbReference type="Pfam" id="PF00857">
    <property type="entry name" value="Isochorismatase"/>
    <property type="match status" value="1"/>
</dbReference>
<accession>A0A0S3QTF0</accession>
<dbReference type="Proteomes" id="UP000063234">
    <property type="component" value="Chromosome"/>
</dbReference>
<dbReference type="AlphaFoldDB" id="A0A0S3QTF0"/>
<dbReference type="STRING" id="1298851.TST_0811"/>
<dbReference type="Gene3D" id="3.40.50.850">
    <property type="entry name" value="Isochorismatase-like"/>
    <property type="match status" value="1"/>
</dbReference>
<name>A0A0S3QTF0_THET7</name>
<organism evidence="2 3">
    <name type="scientific">Thermosulfidibacter takaii (strain DSM 17441 / JCM 13301 / NBRC 103674 / ABI70S6)</name>
    <dbReference type="NCBI Taxonomy" id="1298851"/>
    <lineage>
        <taxon>Bacteria</taxon>
        <taxon>Pseudomonadati</taxon>
        <taxon>Thermosulfidibacterota</taxon>
        <taxon>Thermosulfidibacteria</taxon>
        <taxon>Thermosulfidibacterales</taxon>
        <taxon>Thermosulfidibacteraceae</taxon>
    </lineage>
</organism>
<keyword evidence="2" id="KW-0378">Hydrolase</keyword>
<dbReference type="EMBL" id="AP013035">
    <property type="protein sequence ID" value="BAT71611.1"/>
    <property type="molecule type" value="Genomic_DNA"/>
</dbReference>
<evidence type="ECO:0000313" key="2">
    <source>
        <dbReference type="EMBL" id="BAT71611.1"/>
    </source>
</evidence>
<dbReference type="GO" id="GO:0016787">
    <property type="term" value="F:hydrolase activity"/>
    <property type="evidence" value="ECO:0007669"/>
    <property type="project" value="UniProtKB-KW"/>
</dbReference>
<dbReference type="SUPFAM" id="SSF52499">
    <property type="entry name" value="Isochorismatase-like hydrolases"/>
    <property type="match status" value="1"/>
</dbReference>
<reference evidence="3" key="1">
    <citation type="journal article" date="2018" name="Science">
        <title>A primordial and reversible TCA cycle in a facultatively chemolithoautotrophic thermophile.</title>
        <authorList>
            <person name="Nunoura T."/>
            <person name="Chikaraishi Y."/>
            <person name="Izaki R."/>
            <person name="Suwa T."/>
            <person name="Sato T."/>
            <person name="Harada T."/>
            <person name="Mori K."/>
            <person name="Kato Y."/>
            <person name="Miyazaki M."/>
            <person name="Shimamura S."/>
            <person name="Yanagawa K."/>
            <person name="Shuto A."/>
            <person name="Ohkouchi N."/>
            <person name="Fujita N."/>
            <person name="Takaki Y."/>
            <person name="Atomi H."/>
            <person name="Takai K."/>
        </authorList>
    </citation>
    <scope>NUCLEOTIDE SEQUENCE [LARGE SCALE GENOMIC DNA]</scope>
    <source>
        <strain evidence="3">DSM 17441 / JCM 13301 / NBRC 103674 / ABI70S6</strain>
    </source>
</reference>
<gene>
    <name evidence="2" type="ORF">TST_0811</name>
</gene>
<dbReference type="PATRIC" id="fig|1298851.3.peg.846"/>
<dbReference type="InterPro" id="IPR000868">
    <property type="entry name" value="Isochorismatase-like_dom"/>
</dbReference>
<dbReference type="InterPro" id="IPR036380">
    <property type="entry name" value="Isochorismatase-like_sf"/>
</dbReference>
<protein>
    <submittedName>
        <fullName evidence="2">Isochorismatase hydrolase</fullName>
    </submittedName>
</protein>
<keyword evidence="3" id="KW-1185">Reference proteome</keyword>
<dbReference type="RefSeq" id="WP_068549609.1">
    <property type="nucleotide sequence ID" value="NZ_AP013035.1"/>
</dbReference>